<dbReference type="SUPFAM" id="SSF64356">
    <property type="entry name" value="SNARE-like"/>
    <property type="match status" value="1"/>
</dbReference>
<dbReference type="GO" id="GO:0072583">
    <property type="term" value="P:clathrin-dependent endocytosis"/>
    <property type="evidence" value="ECO:0007669"/>
    <property type="project" value="InterPro"/>
</dbReference>
<evidence type="ECO:0000256" key="14">
    <source>
        <dbReference type="ARBA" id="ARBA00032557"/>
    </source>
</evidence>
<evidence type="ECO:0000256" key="15">
    <source>
        <dbReference type="ARBA" id="ARBA00032648"/>
    </source>
</evidence>
<name>A0A8C6ACS8_MONMO</name>
<dbReference type="CDD" id="cd14833">
    <property type="entry name" value="AP2_sigma"/>
    <property type="match status" value="1"/>
</dbReference>
<reference evidence="21" key="2">
    <citation type="submission" date="2025-09" db="UniProtKB">
        <authorList>
            <consortium name="Ensembl"/>
        </authorList>
    </citation>
    <scope>IDENTIFICATION</scope>
</reference>
<dbReference type="InterPro" id="IPR027156">
    <property type="entry name" value="APS2"/>
</dbReference>
<feature type="domain" description="AP complex mu/sigma subunit" evidence="20">
    <location>
        <begin position="1"/>
        <end position="130"/>
    </location>
</feature>
<evidence type="ECO:0000256" key="9">
    <source>
        <dbReference type="ARBA" id="ARBA00023136"/>
    </source>
</evidence>
<sequence length="236" mass="27043">MIRFILIQNRAGKTRLAKWYMQFDDDEKQKLIEEVHAVVTVRDAKHTNFVEFRNFKIIYRRYAGLYFCICVDVNDNNLAYLEAIHNFVEVLNEYFHNVCELDLVFNFYKVYTVVDEMFLAGEIRETSQTKARGPPQQPRPSAAPEEDTQPGLGHKGRGRPPRPLGPSCGRRPLCVYRVTMPLSCDAMSACVEPPVNLWSPPGLVSFEPLPIFPGNQGQLRTPCHQCIRQSVNKHSS</sequence>
<evidence type="ECO:0000256" key="3">
    <source>
        <dbReference type="ARBA" id="ARBA00006972"/>
    </source>
</evidence>
<keyword evidence="10" id="KW-0168">Coated pit</keyword>
<dbReference type="PROSITE" id="PS00989">
    <property type="entry name" value="CLAT_ADAPTOR_S"/>
    <property type="match status" value="1"/>
</dbReference>
<feature type="region of interest" description="Disordered" evidence="19">
    <location>
        <begin position="125"/>
        <end position="165"/>
    </location>
</feature>
<evidence type="ECO:0000256" key="11">
    <source>
        <dbReference type="ARBA" id="ARBA00029632"/>
    </source>
</evidence>
<dbReference type="Ensembl" id="ENSMMNT00015000217.1">
    <property type="protein sequence ID" value="ENSMMNP00015000186.1"/>
    <property type="gene ID" value="ENSMMNG00015000164.1"/>
</dbReference>
<dbReference type="Gene3D" id="3.30.450.60">
    <property type="match status" value="1"/>
</dbReference>
<evidence type="ECO:0000256" key="13">
    <source>
        <dbReference type="ARBA" id="ARBA00031686"/>
    </source>
</evidence>
<evidence type="ECO:0000259" key="20">
    <source>
        <dbReference type="Pfam" id="PF01217"/>
    </source>
</evidence>
<protein>
    <recommendedName>
        <fullName evidence="4">AP-2 complex subunit sigma</fullName>
    </recommendedName>
    <alternativeName>
        <fullName evidence="12">Adaptor protein complex AP-2 subunit sigma</fullName>
    </alternativeName>
    <alternativeName>
        <fullName evidence="11">Adaptor-related protein complex 2 subunit sigma</fullName>
    </alternativeName>
    <alternativeName>
        <fullName evidence="13">Clathrin assembly protein 2 sigma small chain</fullName>
    </alternativeName>
    <alternativeName>
        <fullName evidence="16">Clathrin coat assembly protein AP17</fullName>
    </alternativeName>
    <alternativeName>
        <fullName evidence="14">Clathrin coat-associated protein AP17</fullName>
    </alternativeName>
    <alternativeName>
        <fullName evidence="17">Plasma membrane adaptor AP-2 17 kDa protein</fullName>
    </alternativeName>
    <alternativeName>
        <fullName evidence="15">Sigma2-adaptin</fullName>
    </alternativeName>
</protein>
<dbReference type="Proteomes" id="UP000694561">
    <property type="component" value="Unplaced"/>
</dbReference>
<dbReference type="InterPro" id="IPR000804">
    <property type="entry name" value="Clathrin_sm-chain_CS"/>
</dbReference>
<dbReference type="InterPro" id="IPR022775">
    <property type="entry name" value="AP_mu_sigma_su"/>
</dbReference>
<dbReference type="GO" id="GO:0030122">
    <property type="term" value="C:AP-2 adaptor complex"/>
    <property type="evidence" value="ECO:0007669"/>
    <property type="project" value="InterPro"/>
</dbReference>
<comment type="subunit">
    <text evidence="18">Adaptor protein complex 2 (AP-2) is a heterotetramer composed of two large adaptins (alpha-type subunit AP2A1 or AP2A2 and beta-type subunit AP2B1), a medium adaptin (mu-type subunit AP2M1) and a small adaptin (sigma-type subunit AP2S1). Interacts with CCDC32; the interaction is direct and mediates association of CCDC32 with adaptor protein complex 2 (AP-2).</text>
</comment>
<keyword evidence="6" id="KW-1003">Cell membrane</keyword>
<evidence type="ECO:0000256" key="12">
    <source>
        <dbReference type="ARBA" id="ARBA00031115"/>
    </source>
</evidence>
<keyword evidence="8" id="KW-0653">Protein transport</keyword>
<comment type="subcellular location">
    <subcellularLocation>
        <location evidence="1">Cell membrane</location>
    </subcellularLocation>
    <subcellularLocation>
        <location evidence="2">Membrane</location>
        <location evidence="2">Coated pit</location>
        <topology evidence="2">Peripheral membrane protein</topology>
        <orientation evidence="2">Cytoplasmic side</orientation>
    </subcellularLocation>
</comment>
<evidence type="ECO:0000313" key="21">
    <source>
        <dbReference type="Ensembl" id="ENSMMNP00015000186.1"/>
    </source>
</evidence>
<keyword evidence="9" id="KW-0472">Membrane</keyword>
<evidence type="ECO:0000256" key="17">
    <source>
        <dbReference type="ARBA" id="ARBA00033221"/>
    </source>
</evidence>
<organism evidence="21 22">
    <name type="scientific">Monodon monoceros</name>
    <name type="common">Narwhal</name>
    <name type="synonym">Ceratodon monodon</name>
    <dbReference type="NCBI Taxonomy" id="40151"/>
    <lineage>
        <taxon>Eukaryota</taxon>
        <taxon>Metazoa</taxon>
        <taxon>Chordata</taxon>
        <taxon>Craniata</taxon>
        <taxon>Vertebrata</taxon>
        <taxon>Euteleostomi</taxon>
        <taxon>Mammalia</taxon>
        <taxon>Eutheria</taxon>
        <taxon>Laurasiatheria</taxon>
        <taxon>Artiodactyla</taxon>
        <taxon>Whippomorpha</taxon>
        <taxon>Cetacea</taxon>
        <taxon>Odontoceti</taxon>
        <taxon>Monodontidae</taxon>
        <taxon>Monodon</taxon>
    </lineage>
</organism>
<dbReference type="AlphaFoldDB" id="A0A8C6ACS8"/>
<evidence type="ECO:0000256" key="7">
    <source>
        <dbReference type="ARBA" id="ARBA00022583"/>
    </source>
</evidence>
<reference evidence="21" key="1">
    <citation type="submission" date="2025-08" db="UniProtKB">
        <authorList>
            <consortium name="Ensembl"/>
        </authorList>
    </citation>
    <scope>IDENTIFICATION</scope>
</reference>
<dbReference type="GO" id="GO:0035615">
    <property type="term" value="F:clathrin adaptor activity"/>
    <property type="evidence" value="ECO:0007669"/>
    <property type="project" value="InterPro"/>
</dbReference>
<dbReference type="FunFam" id="3.30.450.60:FF:000004">
    <property type="entry name" value="AP complex subunit sigma"/>
    <property type="match status" value="1"/>
</dbReference>
<evidence type="ECO:0000256" key="6">
    <source>
        <dbReference type="ARBA" id="ARBA00022475"/>
    </source>
</evidence>
<proteinExistence type="inferred from homology"/>
<evidence type="ECO:0000256" key="10">
    <source>
        <dbReference type="ARBA" id="ARBA00023176"/>
    </source>
</evidence>
<accession>A0A8C6ACS8</accession>
<evidence type="ECO:0000256" key="16">
    <source>
        <dbReference type="ARBA" id="ARBA00032679"/>
    </source>
</evidence>
<keyword evidence="22" id="KW-1185">Reference proteome</keyword>
<evidence type="ECO:0000256" key="19">
    <source>
        <dbReference type="SAM" id="MobiDB-lite"/>
    </source>
</evidence>
<evidence type="ECO:0000313" key="22">
    <source>
        <dbReference type="Proteomes" id="UP000694561"/>
    </source>
</evidence>
<evidence type="ECO:0000256" key="1">
    <source>
        <dbReference type="ARBA" id="ARBA00004236"/>
    </source>
</evidence>
<evidence type="ECO:0000256" key="2">
    <source>
        <dbReference type="ARBA" id="ARBA00004277"/>
    </source>
</evidence>
<dbReference type="GeneTree" id="ENSGT00970000193421"/>
<dbReference type="InterPro" id="IPR011012">
    <property type="entry name" value="Longin-like_dom_sf"/>
</dbReference>
<comment type="similarity">
    <text evidence="3">Belongs to the adaptor complexes small subunit family.</text>
</comment>
<dbReference type="Pfam" id="PF01217">
    <property type="entry name" value="Clat_adaptor_s"/>
    <property type="match status" value="1"/>
</dbReference>
<dbReference type="InterPro" id="IPR016635">
    <property type="entry name" value="AP_complex_ssu"/>
</dbReference>
<keyword evidence="5" id="KW-0813">Transport</keyword>
<dbReference type="GO" id="GO:0006886">
    <property type="term" value="P:intracellular protein transport"/>
    <property type="evidence" value="ECO:0007669"/>
    <property type="project" value="InterPro"/>
</dbReference>
<evidence type="ECO:0000256" key="8">
    <source>
        <dbReference type="ARBA" id="ARBA00022927"/>
    </source>
</evidence>
<evidence type="ECO:0000256" key="18">
    <source>
        <dbReference type="ARBA" id="ARBA00046780"/>
    </source>
</evidence>
<keyword evidence="7" id="KW-0254">Endocytosis</keyword>
<dbReference type="PANTHER" id="PTHR11753">
    <property type="entry name" value="ADAPTOR COMPLEXES SMALL SUBUNIT FAMILY"/>
    <property type="match status" value="1"/>
</dbReference>
<evidence type="ECO:0000256" key="4">
    <source>
        <dbReference type="ARBA" id="ARBA00013914"/>
    </source>
</evidence>
<gene>
    <name evidence="21" type="primary">AP2S1</name>
</gene>
<evidence type="ECO:0000256" key="5">
    <source>
        <dbReference type="ARBA" id="ARBA00022448"/>
    </source>
</evidence>